<dbReference type="SUPFAM" id="SSF53098">
    <property type="entry name" value="Ribonuclease H-like"/>
    <property type="match status" value="1"/>
</dbReference>
<proteinExistence type="inferred from homology"/>
<accession>A0A2S4ALK8</accession>
<dbReference type="InterPro" id="IPR002156">
    <property type="entry name" value="RNaseH_domain"/>
</dbReference>
<protein>
    <recommendedName>
        <fullName evidence="5">ribonuclease H</fullName>
        <ecNumber evidence="5">3.1.26.4</ecNumber>
    </recommendedName>
</protein>
<comment type="caution">
    <text evidence="12">The sequence shown here is derived from an EMBL/GenBank/DDBJ whole genome shotgun (WGS) entry which is preliminary data.</text>
</comment>
<comment type="cofactor">
    <cofactor evidence="2">
        <name>Mg(2+)</name>
        <dbReference type="ChEBI" id="CHEBI:18420"/>
    </cofactor>
</comment>
<evidence type="ECO:0000256" key="4">
    <source>
        <dbReference type="ARBA" id="ARBA00011245"/>
    </source>
</evidence>
<dbReference type="PROSITE" id="PS50879">
    <property type="entry name" value="RNASE_H_1"/>
    <property type="match status" value="1"/>
</dbReference>
<dbReference type="InterPro" id="IPR050092">
    <property type="entry name" value="RNase_H"/>
</dbReference>
<evidence type="ECO:0000256" key="6">
    <source>
        <dbReference type="ARBA" id="ARBA00022722"/>
    </source>
</evidence>
<dbReference type="GO" id="GO:0003676">
    <property type="term" value="F:nucleic acid binding"/>
    <property type="evidence" value="ECO:0007669"/>
    <property type="project" value="InterPro"/>
</dbReference>
<dbReference type="OrthoDB" id="7845843at2"/>
<dbReference type="Gene3D" id="3.30.420.10">
    <property type="entry name" value="Ribonuclease H-like superfamily/Ribonuclease H"/>
    <property type="match status" value="1"/>
</dbReference>
<evidence type="ECO:0000256" key="2">
    <source>
        <dbReference type="ARBA" id="ARBA00001946"/>
    </source>
</evidence>
<reference evidence="12 13" key="1">
    <citation type="submission" date="2018-01" db="EMBL/GenBank/DDBJ databases">
        <title>Denitrification phenotypes of diverse strains of Pseudomonas stutzeri.</title>
        <authorList>
            <person name="Milligan D.A."/>
            <person name="Bergaust L."/>
            <person name="Bakken L.R."/>
            <person name="Frostegard A."/>
        </authorList>
    </citation>
    <scope>NUCLEOTIDE SEQUENCE [LARGE SCALE GENOMIC DNA]</scope>
    <source>
        <strain evidence="12 13">24a13</strain>
    </source>
</reference>
<evidence type="ECO:0000256" key="3">
    <source>
        <dbReference type="ARBA" id="ARBA00005300"/>
    </source>
</evidence>
<evidence type="ECO:0000256" key="8">
    <source>
        <dbReference type="ARBA" id="ARBA00022759"/>
    </source>
</evidence>
<comment type="similarity">
    <text evidence="3">Belongs to the RNase H family.</text>
</comment>
<dbReference type="InterPro" id="IPR012337">
    <property type="entry name" value="RNaseH-like_sf"/>
</dbReference>
<dbReference type="PANTHER" id="PTHR10642">
    <property type="entry name" value="RIBONUCLEASE H1"/>
    <property type="match status" value="1"/>
</dbReference>
<organism evidence="12 13">
    <name type="scientific">Stutzerimonas stutzeri</name>
    <name type="common">Pseudomonas stutzeri</name>
    <dbReference type="NCBI Taxonomy" id="316"/>
    <lineage>
        <taxon>Bacteria</taxon>
        <taxon>Pseudomonadati</taxon>
        <taxon>Pseudomonadota</taxon>
        <taxon>Gammaproteobacteria</taxon>
        <taxon>Pseudomonadales</taxon>
        <taxon>Pseudomonadaceae</taxon>
        <taxon>Stutzerimonas</taxon>
    </lineage>
</organism>
<evidence type="ECO:0000313" key="13">
    <source>
        <dbReference type="Proteomes" id="UP000237068"/>
    </source>
</evidence>
<dbReference type="InterPro" id="IPR022892">
    <property type="entry name" value="RNaseHI"/>
</dbReference>
<dbReference type="Pfam" id="PF00075">
    <property type="entry name" value="RNase_H"/>
    <property type="match status" value="1"/>
</dbReference>
<dbReference type="AlphaFoldDB" id="A0A2S4ALK8"/>
<dbReference type="RefSeq" id="WP_103457146.1">
    <property type="nucleotide sequence ID" value="NZ_JAMOHQ010000009.1"/>
</dbReference>
<dbReference type="GO" id="GO:0004523">
    <property type="term" value="F:RNA-DNA hybrid ribonuclease activity"/>
    <property type="evidence" value="ECO:0007669"/>
    <property type="project" value="UniProtKB-EC"/>
</dbReference>
<dbReference type="CDD" id="cd09278">
    <property type="entry name" value="RNase_HI_prokaryote_like"/>
    <property type="match status" value="1"/>
</dbReference>
<evidence type="ECO:0000256" key="9">
    <source>
        <dbReference type="ARBA" id="ARBA00022801"/>
    </source>
</evidence>
<dbReference type="PANTHER" id="PTHR10642:SF26">
    <property type="entry name" value="RIBONUCLEASE H1"/>
    <property type="match status" value="1"/>
</dbReference>
<evidence type="ECO:0000256" key="5">
    <source>
        <dbReference type="ARBA" id="ARBA00012180"/>
    </source>
</evidence>
<dbReference type="GO" id="GO:0043137">
    <property type="term" value="P:DNA replication, removal of RNA primer"/>
    <property type="evidence" value="ECO:0007669"/>
    <property type="project" value="TreeGrafter"/>
</dbReference>
<dbReference type="Proteomes" id="UP000237068">
    <property type="component" value="Unassembled WGS sequence"/>
</dbReference>
<comment type="subunit">
    <text evidence="4">Monomer.</text>
</comment>
<sequence>MNTYTIYTDGACHNNGSPFAQAGWGAVLTNPQGDTLEIAGPVPEGQPQTNSRAELMAVAEALKQCKQPAPIILHTDSEYIAKALQGWLASWKAKGWKKSDRKPPEHLDLWQRIDQLLQGKKVTTHWVKAHSGILGNERADALASLGARGEKLSKRSRRPVEAA</sequence>
<evidence type="ECO:0000256" key="1">
    <source>
        <dbReference type="ARBA" id="ARBA00000077"/>
    </source>
</evidence>
<keyword evidence="9 12" id="KW-0378">Hydrolase</keyword>
<keyword evidence="7" id="KW-0479">Metal-binding</keyword>
<dbReference type="EMBL" id="PPXG01000006">
    <property type="protein sequence ID" value="POH82142.1"/>
    <property type="molecule type" value="Genomic_DNA"/>
</dbReference>
<keyword evidence="10" id="KW-0460">Magnesium</keyword>
<evidence type="ECO:0000313" key="12">
    <source>
        <dbReference type="EMBL" id="POH82142.1"/>
    </source>
</evidence>
<evidence type="ECO:0000256" key="10">
    <source>
        <dbReference type="ARBA" id="ARBA00022842"/>
    </source>
</evidence>
<feature type="domain" description="RNase H type-1" evidence="11">
    <location>
        <begin position="1"/>
        <end position="148"/>
    </location>
</feature>
<evidence type="ECO:0000256" key="7">
    <source>
        <dbReference type="ARBA" id="ARBA00022723"/>
    </source>
</evidence>
<keyword evidence="6" id="KW-0540">Nuclease</keyword>
<name>A0A2S4ALK8_STUST</name>
<evidence type="ECO:0000259" key="11">
    <source>
        <dbReference type="PROSITE" id="PS50879"/>
    </source>
</evidence>
<dbReference type="EC" id="3.1.26.4" evidence="5"/>
<dbReference type="InterPro" id="IPR036397">
    <property type="entry name" value="RNaseH_sf"/>
</dbReference>
<keyword evidence="8" id="KW-0255">Endonuclease</keyword>
<gene>
    <name evidence="12" type="primary">rnhA</name>
    <name evidence="12" type="ORF">CXK91_16305</name>
</gene>
<comment type="catalytic activity">
    <reaction evidence="1">
        <text>Endonucleolytic cleavage to 5'-phosphomonoester.</text>
        <dbReference type="EC" id="3.1.26.4"/>
    </reaction>
</comment>
<dbReference type="GO" id="GO:0046872">
    <property type="term" value="F:metal ion binding"/>
    <property type="evidence" value="ECO:0007669"/>
    <property type="project" value="UniProtKB-KW"/>
</dbReference>